<accession>A0A0A8XDH0</accession>
<evidence type="ECO:0000313" key="2">
    <source>
        <dbReference type="Proteomes" id="UP000031014"/>
    </source>
</evidence>
<name>A0A0A8XDH0_MESS1</name>
<sequence length="42" mass="4864">MPLVQMKEVFTPLKFIGIKLYKSKDGHTFIKVGNKPRKKIFG</sequence>
<reference evidence="1 2" key="1">
    <citation type="submission" date="2013-06" db="EMBL/GenBank/DDBJ databases">
        <title>Whole genome shotgun sequence of Bacillus selenatarsenatis SF-1.</title>
        <authorList>
            <person name="Kuroda M."/>
            <person name="Sei K."/>
            <person name="Yamashita M."/>
            <person name="Ike M."/>
        </authorList>
    </citation>
    <scope>NUCLEOTIDE SEQUENCE [LARGE SCALE GENOMIC DNA]</scope>
    <source>
        <strain evidence="1 2">SF-1</strain>
    </source>
</reference>
<comment type="caution">
    <text evidence="1">The sequence shown here is derived from an EMBL/GenBank/DDBJ whole genome shotgun (WGS) entry which is preliminary data.</text>
</comment>
<gene>
    <name evidence="1" type="ORF">SAMD00020551_4404</name>
</gene>
<dbReference type="AlphaFoldDB" id="A0A0A8XDH0"/>
<dbReference type="RefSeq" id="WP_267892335.1">
    <property type="nucleotide sequence ID" value="NZ_BASE01000113.1"/>
</dbReference>
<protein>
    <submittedName>
        <fullName evidence="1">Uncharacterized protein</fullName>
    </submittedName>
</protein>
<dbReference type="Proteomes" id="UP000031014">
    <property type="component" value="Unassembled WGS sequence"/>
</dbReference>
<dbReference type="EMBL" id="BASE01000113">
    <property type="protein sequence ID" value="GAM16216.1"/>
    <property type="molecule type" value="Genomic_DNA"/>
</dbReference>
<evidence type="ECO:0000313" key="1">
    <source>
        <dbReference type="EMBL" id="GAM16216.1"/>
    </source>
</evidence>
<keyword evidence="2" id="KW-1185">Reference proteome</keyword>
<proteinExistence type="predicted"/>
<organism evidence="1 2">
    <name type="scientific">Mesobacillus selenatarsenatis (strain DSM 18680 / JCM 14380 / FERM P-15431 / SF-1)</name>
    <dbReference type="NCBI Taxonomy" id="1321606"/>
    <lineage>
        <taxon>Bacteria</taxon>
        <taxon>Bacillati</taxon>
        <taxon>Bacillota</taxon>
        <taxon>Bacilli</taxon>
        <taxon>Bacillales</taxon>
        <taxon>Bacillaceae</taxon>
        <taxon>Mesobacillus</taxon>
    </lineage>
</organism>